<feature type="region of interest" description="Disordered" evidence="1">
    <location>
        <begin position="93"/>
        <end position="137"/>
    </location>
</feature>
<evidence type="ECO:0008006" key="4">
    <source>
        <dbReference type="Google" id="ProtNLM"/>
    </source>
</evidence>
<evidence type="ECO:0000313" key="2">
    <source>
        <dbReference type="EMBL" id="KAF5842077.1"/>
    </source>
</evidence>
<name>A0ABQ7H5E2_DUNSA</name>
<accession>A0ABQ7H5E2</accession>
<sequence length="318" mass="34422">MEPGRPAQLGQPAQPGQQAGGGQVGYQPAGQQTQSGPQLEQQMPSPLVLAQTIDILRRQGEQQQLTINQQNAQHQQLLERVNIVLSNVPQLQSLAQQPSHAPSHSQPQQQSQEHPSNTSQQLQPGGPQLLTGNTKLPTLHSHNWKTWRVELGVTPSQEAFWQPATLPGASLGAAALHPAQQQESVLADLQRSRSLCTDLLHSGRLELEEMASFLQLKERHLQLGAQQERQQLSQAAAAALAHAPSRGIVSQGRGRSTARGPSTWTSNIAAARQQEATAAPKAAGTNGVFKQDVVCLKCRHEGRFQSACRRKPSASQQQ</sequence>
<comment type="caution">
    <text evidence="2">The sequence shown here is derived from an EMBL/GenBank/DDBJ whole genome shotgun (WGS) entry which is preliminary data.</text>
</comment>
<proteinExistence type="predicted"/>
<evidence type="ECO:0000256" key="1">
    <source>
        <dbReference type="SAM" id="MobiDB-lite"/>
    </source>
</evidence>
<feature type="compositionally biased region" description="Low complexity" evidence="1">
    <location>
        <begin position="1"/>
        <end position="17"/>
    </location>
</feature>
<keyword evidence="3" id="KW-1185">Reference proteome</keyword>
<feature type="region of interest" description="Disordered" evidence="1">
    <location>
        <begin position="1"/>
        <end position="46"/>
    </location>
</feature>
<gene>
    <name evidence="2" type="ORF">DUNSADRAFT_9336</name>
</gene>
<dbReference type="Proteomes" id="UP000815325">
    <property type="component" value="Unassembled WGS sequence"/>
</dbReference>
<organism evidence="2 3">
    <name type="scientific">Dunaliella salina</name>
    <name type="common">Green alga</name>
    <name type="synonym">Protococcus salinus</name>
    <dbReference type="NCBI Taxonomy" id="3046"/>
    <lineage>
        <taxon>Eukaryota</taxon>
        <taxon>Viridiplantae</taxon>
        <taxon>Chlorophyta</taxon>
        <taxon>core chlorophytes</taxon>
        <taxon>Chlorophyceae</taxon>
        <taxon>CS clade</taxon>
        <taxon>Chlamydomonadales</taxon>
        <taxon>Dunaliellaceae</taxon>
        <taxon>Dunaliella</taxon>
    </lineage>
</organism>
<protein>
    <recommendedName>
        <fullName evidence="4">Encoded protein</fullName>
    </recommendedName>
</protein>
<feature type="compositionally biased region" description="Polar residues" evidence="1">
    <location>
        <begin position="33"/>
        <end position="44"/>
    </location>
</feature>
<reference evidence="2" key="1">
    <citation type="submission" date="2017-08" db="EMBL/GenBank/DDBJ databases">
        <authorList>
            <person name="Polle J.E."/>
            <person name="Barry K."/>
            <person name="Cushman J."/>
            <person name="Schmutz J."/>
            <person name="Tran D."/>
            <person name="Hathwaick L.T."/>
            <person name="Yim W.C."/>
            <person name="Jenkins J."/>
            <person name="Mckie-Krisberg Z.M."/>
            <person name="Prochnik S."/>
            <person name="Lindquist E."/>
            <person name="Dockter R.B."/>
            <person name="Adam C."/>
            <person name="Molina H."/>
            <person name="Bunkerborg J."/>
            <person name="Jin E."/>
            <person name="Buchheim M."/>
            <person name="Magnuson J."/>
        </authorList>
    </citation>
    <scope>NUCLEOTIDE SEQUENCE</scope>
    <source>
        <strain evidence="2">CCAP 19/18</strain>
    </source>
</reference>
<dbReference type="EMBL" id="MU069469">
    <property type="protein sequence ID" value="KAF5842077.1"/>
    <property type="molecule type" value="Genomic_DNA"/>
</dbReference>
<evidence type="ECO:0000313" key="3">
    <source>
        <dbReference type="Proteomes" id="UP000815325"/>
    </source>
</evidence>
<feature type="compositionally biased region" description="Low complexity" evidence="1">
    <location>
        <begin position="96"/>
        <end position="130"/>
    </location>
</feature>